<evidence type="ECO:0000313" key="2">
    <source>
        <dbReference type="EMBL" id="KAK8781602.1"/>
    </source>
</evidence>
<dbReference type="EMBL" id="JARKHS020007522">
    <property type="protein sequence ID" value="KAK8781602.1"/>
    <property type="molecule type" value="Genomic_DNA"/>
</dbReference>
<feature type="region of interest" description="Disordered" evidence="1">
    <location>
        <begin position="142"/>
        <end position="172"/>
    </location>
</feature>
<gene>
    <name evidence="2" type="ORF">V5799_017056</name>
</gene>
<dbReference type="AlphaFoldDB" id="A0AAQ4F4E1"/>
<dbReference type="PANTHER" id="PTHR31022:SF4">
    <property type="entry name" value="CENTRIOLE, CILIA AND SPINDLE-ASSOCIATED PROTEIN"/>
    <property type="match status" value="1"/>
</dbReference>
<dbReference type="GO" id="GO:0008017">
    <property type="term" value="F:microtubule binding"/>
    <property type="evidence" value="ECO:0007669"/>
    <property type="project" value="TreeGrafter"/>
</dbReference>
<dbReference type="Pfam" id="PF15748">
    <property type="entry name" value="CCSAP"/>
    <property type="match status" value="1"/>
</dbReference>
<comment type="caution">
    <text evidence="2">The sequence shown here is derived from an EMBL/GenBank/DDBJ whole genome shotgun (WGS) entry which is preliminary data.</text>
</comment>
<organism evidence="2 3">
    <name type="scientific">Amblyomma americanum</name>
    <name type="common">Lone star tick</name>
    <dbReference type="NCBI Taxonomy" id="6943"/>
    <lineage>
        <taxon>Eukaryota</taxon>
        <taxon>Metazoa</taxon>
        <taxon>Ecdysozoa</taxon>
        <taxon>Arthropoda</taxon>
        <taxon>Chelicerata</taxon>
        <taxon>Arachnida</taxon>
        <taxon>Acari</taxon>
        <taxon>Parasitiformes</taxon>
        <taxon>Ixodida</taxon>
        <taxon>Ixodoidea</taxon>
        <taxon>Ixodidae</taxon>
        <taxon>Amblyomminae</taxon>
        <taxon>Amblyomma</taxon>
    </lineage>
</organism>
<feature type="compositionally biased region" description="Acidic residues" evidence="1">
    <location>
        <begin position="45"/>
        <end position="61"/>
    </location>
</feature>
<name>A0AAQ4F4E1_AMBAM</name>
<dbReference type="GO" id="GO:0005814">
    <property type="term" value="C:centriole"/>
    <property type="evidence" value="ECO:0007669"/>
    <property type="project" value="TreeGrafter"/>
</dbReference>
<dbReference type="GO" id="GO:0005819">
    <property type="term" value="C:spindle"/>
    <property type="evidence" value="ECO:0007669"/>
    <property type="project" value="TreeGrafter"/>
</dbReference>
<dbReference type="PANTHER" id="PTHR31022">
    <property type="entry name" value="CENTRIOLE, CILIA AND SPINDLE-ASSOCIATED PROTEIN"/>
    <property type="match status" value="1"/>
</dbReference>
<evidence type="ECO:0000313" key="3">
    <source>
        <dbReference type="Proteomes" id="UP001321473"/>
    </source>
</evidence>
<dbReference type="GO" id="GO:0036064">
    <property type="term" value="C:ciliary basal body"/>
    <property type="evidence" value="ECO:0007669"/>
    <property type="project" value="TreeGrafter"/>
</dbReference>
<dbReference type="GO" id="GO:0035869">
    <property type="term" value="C:ciliary transition zone"/>
    <property type="evidence" value="ECO:0007669"/>
    <property type="project" value="TreeGrafter"/>
</dbReference>
<evidence type="ECO:0000256" key="1">
    <source>
        <dbReference type="SAM" id="MobiDB-lite"/>
    </source>
</evidence>
<feature type="compositionally biased region" description="Basic and acidic residues" evidence="1">
    <location>
        <begin position="236"/>
        <end position="261"/>
    </location>
</feature>
<feature type="region of interest" description="Disordered" evidence="1">
    <location>
        <begin position="212"/>
        <end position="261"/>
    </location>
</feature>
<dbReference type="Proteomes" id="UP001321473">
    <property type="component" value="Unassembled WGS sequence"/>
</dbReference>
<keyword evidence="3" id="KW-1185">Reference proteome</keyword>
<reference evidence="2 3" key="1">
    <citation type="journal article" date="2023" name="Arcadia Sci">
        <title>De novo assembly of a long-read Amblyomma americanum tick genome.</title>
        <authorList>
            <person name="Chou S."/>
            <person name="Poskanzer K.E."/>
            <person name="Rollins M."/>
            <person name="Thuy-Boun P.S."/>
        </authorList>
    </citation>
    <scope>NUCLEOTIDE SEQUENCE [LARGE SCALE GENOMIC DNA]</scope>
    <source>
        <strain evidence="2">F_SG_1</strain>
        <tissue evidence="2">Salivary glands</tissue>
    </source>
</reference>
<dbReference type="InterPro" id="IPR029774">
    <property type="entry name" value="CSAP"/>
</dbReference>
<feature type="region of interest" description="Disordered" evidence="1">
    <location>
        <begin position="80"/>
        <end position="110"/>
    </location>
</feature>
<accession>A0AAQ4F4E1</accession>
<protein>
    <submittedName>
        <fullName evidence="2">Uncharacterized protein</fullName>
    </submittedName>
</protein>
<sequence>MVLRKSEYRKNFKWFSADKRSALWLENALYRAERRQREYVHEPLGDEMDSGYEVGDSESEECGLPPTRVRQKRLQLAAEAAAAARAIDDDDDASMGVDDGSSCDDRRRRTSPAAAAAAAASRTADVVDARLLAPPGIHVATQTSLPARKDKATTGNEIAPETEPVPEEDPSTASAALTLWGAPFENFGSGEEVDTIGAKRTFNVAASTNEVHPSALAAMRQRQRSPTPPPLRRKTFRPERPHSAPPKDRRIWISEYRDQYK</sequence>
<dbReference type="GO" id="GO:1901673">
    <property type="term" value="P:regulation of mitotic spindle assembly"/>
    <property type="evidence" value="ECO:0007669"/>
    <property type="project" value="TreeGrafter"/>
</dbReference>
<proteinExistence type="predicted"/>
<feature type="region of interest" description="Disordered" evidence="1">
    <location>
        <begin position="41"/>
        <end position="64"/>
    </location>
</feature>